<dbReference type="SUPFAM" id="SSF54637">
    <property type="entry name" value="Thioesterase/thiol ester dehydrase-isomerase"/>
    <property type="match status" value="1"/>
</dbReference>
<sequence length="599" mass="66720">MSTPLPEKYDDLPDKKRYWPAPPGSVEEGLGMLRILTPDIVANAARTEIRTGERVCLNWDLENLNPPGFGRKPFEHRVKWVNQGIAFDDEYHFNPQQSSQWDGLRHHNAPAPTTENPDRRVFYGGTTAEEIQDPKSTRIGIGHWATKGIAGRGVLIDYLSWAKKRGITVNALTRHTVSLDDVLAIAAECGIKFQKGDIFFLRVGLPQTWANMSDAQRREYSLQTMPNHAGIEQSERMLRFIWDNHFAAVASDAVSFEVFPPVQPEWDLHHHILAGWGVPIGEMFDLDGLAEMFISLLAGLLEGLSTDSGIGQSQEPPPRVAPLVNAQGKPTHPIFAPYGITSRTPLLETDYNLHKSNSTYFSDLDVARTALATRLYSPGVSIVSKELDKELLATGDASKAAHAHKAIYIALGSVHCSFKREIKPFELYEIESKIIAWDQKWLYIMTFFLRPASGKNKKRTLFATALSKYVVKKGRLTVPPERVLRASGFLPPPPEGVSLESVDFSSADASVSQTPVSGEGIAASTAVDGGSLVREVLRVTDDKLSNPQALAEQTKANTESWDPNEWTYERIDQERRRGLRVVEGWANLDAKLFAEWQSE</sequence>
<dbReference type="GO" id="GO:0019441">
    <property type="term" value="P:L-tryptophan catabolic process to kynurenine"/>
    <property type="evidence" value="ECO:0007669"/>
    <property type="project" value="InterPro"/>
</dbReference>
<comment type="similarity">
    <text evidence="1">Belongs to the Cyclase 1 superfamily.</text>
</comment>
<reference evidence="3 4" key="1">
    <citation type="submission" date="2019-06" db="EMBL/GenBank/DDBJ databases">
        <title>Wine fermentation using esterase from Monascus purpureus.</title>
        <authorList>
            <person name="Geng C."/>
            <person name="Zhang Y."/>
        </authorList>
    </citation>
    <scope>NUCLEOTIDE SEQUENCE [LARGE SCALE GENOMIC DNA]</scope>
    <source>
        <strain evidence="3">HQ1</strain>
    </source>
</reference>
<dbReference type="Pfam" id="PF13279">
    <property type="entry name" value="4HBT_2"/>
    <property type="match status" value="1"/>
</dbReference>
<dbReference type="AlphaFoldDB" id="A0A507QUS4"/>
<protein>
    <submittedName>
        <fullName evidence="3">Uncharacterized protein</fullName>
    </submittedName>
</protein>
<name>A0A507QUS4_MONPU</name>
<keyword evidence="4" id="KW-1185">Reference proteome</keyword>
<dbReference type="Gene3D" id="3.10.129.10">
    <property type="entry name" value="Hotdog Thioesterase"/>
    <property type="match status" value="1"/>
</dbReference>
<dbReference type="CDD" id="cd00586">
    <property type="entry name" value="4HBT"/>
    <property type="match status" value="1"/>
</dbReference>
<dbReference type="PANTHER" id="PTHR34861">
    <property type="match status" value="1"/>
</dbReference>
<comment type="caution">
    <text evidence="3">The sequence shown here is derived from an EMBL/GenBank/DDBJ whole genome shotgun (WGS) entry which is preliminary data.</text>
</comment>
<dbReference type="GO" id="GO:0004061">
    <property type="term" value="F:arylformamidase activity"/>
    <property type="evidence" value="ECO:0007669"/>
    <property type="project" value="InterPro"/>
</dbReference>
<dbReference type="InterPro" id="IPR007325">
    <property type="entry name" value="KFase/CYL"/>
</dbReference>
<evidence type="ECO:0000313" key="4">
    <source>
        <dbReference type="Proteomes" id="UP000319663"/>
    </source>
</evidence>
<organism evidence="3 4">
    <name type="scientific">Monascus purpureus</name>
    <name type="common">Red mold</name>
    <name type="synonym">Monascus anka</name>
    <dbReference type="NCBI Taxonomy" id="5098"/>
    <lineage>
        <taxon>Eukaryota</taxon>
        <taxon>Fungi</taxon>
        <taxon>Dikarya</taxon>
        <taxon>Ascomycota</taxon>
        <taxon>Pezizomycotina</taxon>
        <taxon>Eurotiomycetes</taxon>
        <taxon>Eurotiomycetidae</taxon>
        <taxon>Eurotiales</taxon>
        <taxon>Aspergillaceae</taxon>
        <taxon>Monascus</taxon>
    </lineage>
</organism>
<feature type="compositionally biased region" description="Basic and acidic residues" evidence="2">
    <location>
        <begin position="7"/>
        <end position="17"/>
    </location>
</feature>
<evidence type="ECO:0000256" key="1">
    <source>
        <dbReference type="ARBA" id="ARBA00007865"/>
    </source>
</evidence>
<proteinExistence type="inferred from homology"/>
<dbReference type="InterPro" id="IPR029069">
    <property type="entry name" value="HotDog_dom_sf"/>
</dbReference>
<evidence type="ECO:0000313" key="3">
    <source>
        <dbReference type="EMBL" id="TQB73001.1"/>
    </source>
</evidence>
<evidence type="ECO:0000256" key="2">
    <source>
        <dbReference type="SAM" id="MobiDB-lite"/>
    </source>
</evidence>
<accession>A0A507QUS4</accession>
<dbReference type="PANTHER" id="PTHR34861:SF9">
    <property type="entry name" value="CYCLASE"/>
    <property type="match status" value="1"/>
</dbReference>
<gene>
    <name evidence="3" type="ORF">MPDQ_006339</name>
</gene>
<feature type="region of interest" description="Disordered" evidence="2">
    <location>
        <begin position="98"/>
        <end position="120"/>
    </location>
</feature>
<dbReference type="Proteomes" id="UP000319663">
    <property type="component" value="Unassembled WGS sequence"/>
</dbReference>
<feature type="region of interest" description="Disordered" evidence="2">
    <location>
        <begin position="1"/>
        <end position="23"/>
    </location>
</feature>
<dbReference type="SUPFAM" id="SSF102198">
    <property type="entry name" value="Putative cyclase"/>
    <property type="match status" value="1"/>
</dbReference>
<dbReference type="EMBL" id="VIFY01000053">
    <property type="protein sequence ID" value="TQB73001.1"/>
    <property type="molecule type" value="Genomic_DNA"/>
</dbReference>
<dbReference type="Pfam" id="PF04199">
    <property type="entry name" value="Cyclase"/>
    <property type="match status" value="1"/>
</dbReference>
<dbReference type="InterPro" id="IPR037175">
    <property type="entry name" value="KFase_sf"/>
</dbReference>
<dbReference type="Gene3D" id="3.50.30.50">
    <property type="entry name" value="Putative cyclase"/>
    <property type="match status" value="1"/>
</dbReference>